<reference evidence="4 5" key="1">
    <citation type="submission" date="2018-10" db="EMBL/GenBank/DDBJ databases">
        <title>Cohnella sp. M2MS4P-1, whole genome shotgun sequence.</title>
        <authorList>
            <person name="Tuo L."/>
        </authorList>
    </citation>
    <scope>NUCLEOTIDE SEQUENCE [LARGE SCALE GENOMIC DNA]</scope>
    <source>
        <strain evidence="4 5">M2MS4P-1</strain>
    </source>
</reference>
<protein>
    <submittedName>
        <fullName evidence="4">Uncharacterized protein</fullName>
    </submittedName>
</protein>
<feature type="chain" id="PRO_5019736036" evidence="1">
    <location>
        <begin position="34"/>
        <end position="1441"/>
    </location>
</feature>
<evidence type="ECO:0000256" key="1">
    <source>
        <dbReference type="SAM" id="SignalP"/>
    </source>
</evidence>
<dbReference type="InterPro" id="IPR008979">
    <property type="entry name" value="Galactose-bd-like_sf"/>
</dbReference>
<dbReference type="InterPro" id="IPR003343">
    <property type="entry name" value="Big_2"/>
</dbReference>
<dbReference type="Pfam" id="PF00754">
    <property type="entry name" value="F5_F8_type_C"/>
    <property type="match status" value="2"/>
</dbReference>
<feature type="domain" description="F5/8 type C" evidence="2">
    <location>
        <begin position="682"/>
        <end position="839"/>
    </location>
</feature>
<dbReference type="Gene3D" id="2.60.120.260">
    <property type="entry name" value="Galactose-binding domain-like"/>
    <property type="match status" value="2"/>
</dbReference>
<dbReference type="Gene3D" id="2.60.40.680">
    <property type="match status" value="1"/>
</dbReference>
<feature type="signal peptide" evidence="1">
    <location>
        <begin position="1"/>
        <end position="33"/>
    </location>
</feature>
<dbReference type="InterPro" id="IPR059186">
    <property type="entry name" value="SACTE_4363"/>
</dbReference>
<dbReference type="InterPro" id="IPR013783">
    <property type="entry name" value="Ig-like_fold"/>
</dbReference>
<evidence type="ECO:0000313" key="4">
    <source>
        <dbReference type="EMBL" id="RKP57372.1"/>
    </source>
</evidence>
<dbReference type="GO" id="GO:0030246">
    <property type="term" value="F:carbohydrate binding"/>
    <property type="evidence" value="ECO:0007669"/>
    <property type="project" value="InterPro"/>
</dbReference>
<dbReference type="CDD" id="cd00063">
    <property type="entry name" value="FN3"/>
    <property type="match status" value="1"/>
</dbReference>
<proteinExistence type="predicted"/>
<dbReference type="SUPFAM" id="SSF49785">
    <property type="entry name" value="Galactose-binding domain-like"/>
    <property type="match status" value="2"/>
</dbReference>
<dbReference type="GO" id="GO:0000272">
    <property type="term" value="P:polysaccharide catabolic process"/>
    <property type="evidence" value="ECO:0007669"/>
    <property type="project" value="InterPro"/>
</dbReference>
<dbReference type="SUPFAM" id="SSF49373">
    <property type="entry name" value="Invasin/intimin cell-adhesion fragments"/>
    <property type="match status" value="1"/>
</dbReference>
<dbReference type="EMBL" id="RBZM01000002">
    <property type="protein sequence ID" value="RKP57372.1"/>
    <property type="molecule type" value="Genomic_DNA"/>
</dbReference>
<dbReference type="InterPro" id="IPR008965">
    <property type="entry name" value="CBM2/CBM3_carb-bd_dom_sf"/>
</dbReference>
<dbReference type="Gene3D" id="2.60.40.1080">
    <property type="match status" value="1"/>
</dbReference>
<dbReference type="CDD" id="cd08547">
    <property type="entry name" value="Type_II_cohesin"/>
    <property type="match status" value="1"/>
</dbReference>
<dbReference type="InterPro" id="IPR003961">
    <property type="entry name" value="FN3_dom"/>
</dbReference>
<comment type="caution">
    <text evidence="4">The sequence shown here is derived from an EMBL/GenBank/DDBJ whole genome shotgun (WGS) entry which is preliminary data.</text>
</comment>
<dbReference type="InterPro" id="IPR036439">
    <property type="entry name" value="Dockerin_dom_sf"/>
</dbReference>
<keyword evidence="1" id="KW-0732">Signal</keyword>
<dbReference type="Pfam" id="PF07554">
    <property type="entry name" value="FIVAR"/>
    <property type="match status" value="2"/>
</dbReference>
<accession>A0A494YBP1</accession>
<dbReference type="InterPro" id="IPR008964">
    <property type="entry name" value="Invasin/intimin_cell_adhesion"/>
</dbReference>
<feature type="domain" description="Fibronectin type-III" evidence="3">
    <location>
        <begin position="619"/>
        <end position="705"/>
    </location>
</feature>
<dbReference type="Gene3D" id="2.60.40.10">
    <property type="entry name" value="Immunoglobulins"/>
    <property type="match status" value="1"/>
</dbReference>
<dbReference type="Proteomes" id="UP000282076">
    <property type="component" value="Unassembled WGS sequence"/>
</dbReference>
<dbReference type="InterPro" id="IPR036116">
    <property type="entry name" value="FN3_sf"/>
</dbReference>
<evidence type="ECO:0000259" key="2">
    <source>
        <dbReference type="PROSITE" id="PS50022"/>
    </source>
</evidence>
<dbReference type="Gene3D" id="1.20.1270.90">
    <property type="entry name" value="AF1782-like"/>
    <property type="match status" value="2"/>
</dbReference>
<dbReference type="SMART" id="SM00635">
    <property type="entry name" value="BID_2"/>
    <property type="match status" value="1"/>
</dbReference>
<dbReference type="CDD" id="cd23669">
    <property type="entry name" value="GH55_SacteLam55A-like"/>
    <property type="match status" value="1"/>
</dbReference>
<dbReference type="SUPFAM" id="SSF49384">
    <property type="entry name" value="Carbohydrate-binding domain"/>
    <property type="match status" value="1"/>
</dbReference>
<organism evidence="4 5">
    <name type="scientific">Cohnella endophytica</name>
    <dbReference type="NCBI Taxonomy" id="2419778"/>
    <lineage>
        <taxon>Bacteria</taxon>
        <taxon>Bacillati</taxon>
        <taxon>Bacillota</taxon>
        <taxon>Bacilli</taxon>
        <taxon>Bacillales</taxon>
        <taxon>Paenibacillaceae</taxon>
        <taxon>Cohnella</taxon>
    </lineage>
</organism>
<sequence>MPKRSVMKRLLSLFSLLAIAIGSVSIHPAHSHAAEPTPISEATNSIFGPNVYVFDPSMPTADIQAATDSVFNAQEKSEFGSNRYALLFKPGTYDKLNVKVGFYTQVSGLGQNPDDVKINGGVNADAKWDNGNATRNFWRSIENLSVNPLDLTKNPPTKTDAKFAVSQAAPMRRVHIGGNLLLFDFDPNWNAGWASGGYIADSIIDGQIIPASQQQFFSRNDKYGSWSNGVWNMMFVGDTNPPAGKFPDSPYTVIDKTPVMKEKPYLYMNDSGEYRVFVPSLQKNTKGVSWANGSTPGNSISIDQFYIAKPNASSASDINNALSQGKNVIFTPGIYHTSDTIRITRPDTIIMGLGYASIVPDNGQTAMTVADVDGVSVSGLLFIAGQTKSSALLEVGTVGSTINHAANPILLSDLFFGIGGMAAGTADVGLQINSNDVIGDHFWIWRADHGAGAGWNNNISKNGLVVNGNDVTIYGLFNEHHEEYQTLWNGNGGRLYFYQSEIPYDPQRQEDWMSHNGTVNGYASYKVADNVTTHEAWALGIYSYFRDAAVKLNNAIEVPKVEGVKIHHITTIWLNGVAGSEITHIINDAGGKVYASSPASAMRQTLTDYVSGDNEPPTVPTNLTATAVSSKQINLTWTESTDNVGVDGYDIYRNGTMIGASNTASYNDSGLKASTTYTYTAVARDSSGNRSAHSDPASATTTKEYISYNQNKWMVEAPLRSTDAYKLIDGTTGTVWQTGTPMKPDANQYFIVDMKEAKNVSRVVINSPGTDYARGYKLYVSNDGANWGDPVFSNDANSSAVLTLDFAQTIKTRYIKVQQTGTSTSWWTVSEFNVSTDTEKSLDRTGWTATTSPVNDNPANLFDGNMSSRWSVGTPMVPGQSIVVDMKKVQSLNKLVMDSGTSADYARSYEIYVSNDGANWGSAIVSDTAAGPFVVADFADRTARYIKIVQTGTNSSWWSIYEIYVYADSTSLIPVTSVVVSGANGASTITTKGGTLQMSAEVLPDDAADKTVTWSVANADGTATDLATIGAGGLLTAAKDGTVKVIATANDGSGVKGEALIAISGQNVNATVATINGPDAVYRQQPFDLTVGVSSLLSSFTTLNVVVNYDPNVLEFNTITGSNGSLSLADDALSSLRNHFNVLGTAIKADKGQILILMASEGNDYAISTVGDLLTVHAKTKAGAAADETTVSLSDIKVSFEGSGTPLDGVSLRLQIKEADKAELSAAIIAAQKKHDEATEGNNIGQYPIGSKAILQTAINDAKAVRDNAAATQAEVANALSALNTAVTAFINSVHTDPGVVDKTSLRSAIAAAQAKYDASAEGTKIGQYPAAAKAALQASITSANVVLGSSAATQTQVNAATATVNTALQTFMTKIVTLVPGETSVTINDLSVIAKYYGTKKTDANWSKIEAADLFDSGKIDIQVLAAVARMILDNWLSDN</sequence>
<feature type="domain" description="F5/8 type C" evidence="2">
    <location>
        <begin position="859"/>
        <end position="968"/>
    </location>
</feature>
<dbReference type="Gene3D" id="1.10.1330.10">
    <property type="entry name" value="Dockerin domain"/>
    <property type="match status" value="1"/>
</dbReference>
<dbReference type="Pfam" id="PF00041">
    <property type="entry name" value="fn3"/>
    <property type="match status" value="1"/>
</dbReference>
<dbReference type="Pfam" id="PF02368">
    <property type="entry name" value="Big_2"/>
    <property type="match status" value="1"/>
</dbReference>
<dbReference type="PROSITE" id="PS50022">
    <property type="entry name" value="FA58C_3"/>
    <property type="match status" value="2"/>
</dbReference>
<dbReference type="RefSeq" id="WP_120974988.1">
    <property type="nucleotide sequence ID" value="NZ_RBZM01000002.1"/>
</dbReference>
<dbReference type="SMART" id="SM00060">
    <property type="entry name" value="FN3"/>
    <property type="match status" value="1"/>
</dbReference>
<keyword evidence="5" id="KW-1185">Reference proteome</keyword>
<evidence type="ECO:0000313" key="5">
    <source>
        <dbReference type="Proteomes" id="UP000282076"/>
    </source>
</evidence>
<evidence type="ECO:0000259" key="3">
    <source>
        <dbReference type="PROSITE" id="PS50853"/>
    </source>
</evidence>
<gene>
    <name evidence="4" type="ORF">D7Z26_05200</name>
</gene>
<dbReference type="OrthoDB" id="52286at2"/>
<dbReference type="PROSITE" id="PS50853">
    <property type="entry name" value="FN3"/>
    <property type="match status" value="1"/>
</dbReference>
<name>A0A494YBP1_9BACL</name>
<dbReference type="SUPFAM" id="SSF49265">
    <property type="entry name" value="Fibronectin type III"/>
    <property type="match status" value="1"/>
</dbReference>
<dbReference type="InterPro" id="IPR000421">
    <property type="entry name" value="FA58C"/>
</dbReference>